<dbReference type="PANTHER" id="PTHR10672:SF3">
    <property type="entry name" value="PROTEIN HU-LI TAI SHAO"/>
    <property type="match status" value="1"/>
</dbReference>
<gene>
    <name evidence="3" type="ORF">HNP60_002586</name>
</gene>
<evidence type="ECO:0000259" key="2">
    <source>
        <dbReference type="SMART" id="SM01007"/>
    </source>
</evidence>
<evidence type="ECO:0000313" key="3">
    <source>
        <dbReference type="EMBL" id="MBB5986612.1"/>
    </source>
</evidence>
<evidence type="ECO:0000256" key="1">
    <source>
        <dbReference type="ARBA" id="ARBA00037961"/>
    </source>
</evidence>
<name>A0ABR6NH53_9SPHN</name>
<feature type="domain" description="Class II aldolase/adducin N-terminal" evidence="2">
    <location>
        <begin position="46"/>
        <end position="225"/>
    </location>
</feature>
<protein>
    <submittedName>
        <fullName evidence="3">Ribulose-5-phosphate 4-epimerase/fuculose-1-phosphate aldolase</fullName>
    </submittedName>
</protein>
<comment type="similarity">
    <text evidence="1">Belongs to the aldolase class II family.</text>
</comment>
<organism evidence="3 4">
    <name type="scientific">Sphingobium lignivorans</name>
    <dbReference type="NCBI Taxonomy" id="2735886"/>
    <lineage>
        <taxon>Bacteria</taxon>
        <taxon>Pseudomonadati</taxon>
        <taxon>Pseudomonadota</taxon>
        <taxon>Alphaproteobacteria</taxon>
        <taxon>Sphingomonadales</taxon>
        <taxon>Sphingomonadaceae</taxon>
        <taxon>Sphingobium</taxon>
    </lineage>
</organism>
<dbReference type="EMBL" id="JACHKA010000001">
    <property type="protein sequence ID" value="MBB5986612.1"/>
    <property type="molecule type" value="Genomic_DNA"/>
</dbReference>
<reference evidence="3 4" key="1">
    <citation type="submission" date="2020-08" db="EMBL/GenBank/DDBJ databases">
        <title>Exploring microbial biodiversity for novel pathways involved in the catabolism of aromatic compounds derived from lignin.</title>
        <authorList>
            <person name="Elkins J."/>
        </authorList>
    </citation>
    <scope>NUCLEOTIDE SEQUENCE [LARGE SCALE GENOMIC DNA]</scope>
    <source>
        <strain evidence="3 4">B1D3A</strain>
    </source>
</reference>
<accession>A0ABR6NH53</accession>
<keyword evidence="4" id="KW-1185">Reference proteome</keyword>
<dbReference type="Gene3D" id="3.40.225.10">
    <property type="entry name" value="Class II aldolase/adducin N-terminal domain"/>
    <property type="match status" value="1"/>
</dbReference>
<evidence type="ECO:0000313" key="4">
    <source>
        <dbReference type="Proteomes" id="UP001138540"/>
    </source>
</evidence>
<dbReference type="InterPro" id="IPR001303">
    <property type="entry name" value="Aldolase_II/adducin_N"/>
</dbReference>
<sequence>MTVLTALRPKAIDRSFAEPSDKGSPLAFAIPQADPDPAVERLYRKQRLAGALRIFARQGFDFGMAGHFVARDPEWTDHFWVNAWGKPFSLTRVSDLVLVGPDGGVVGSDRTYNRAAYAIHYPILRKRPEIVSSVHVHSVYGKTWSAVGREIQPLTQDLTAFYQDHVVFDAYEGLMGRGEGEAIAETLGAHKAAVLLNHGLLTVGTSVEVAAWWFIAFEDACRVQLLAEGAGTPKPLPHEMARKLGSTKLGIGNDTFAWASFHNLWQEIVQREPDFLE</sequence>
<proteinExistence type="inferred from homology"/>
<dbReference type="NCBIfam" id="NF004855">
    <property type="entry name" value="PRK06208.1"/>
    <property type="match status" value="1"/>
</dbReference>
<dbReference type="PANTHER" id="PTHR10672">
    <property type="entry name" value="ADDUCIN"/>
    <property type="match status" value="1"/>
</dbReference>
<dbReference type="SUPFAM" id="SSF53639">
    <property type="entry name" value="AraD/HMP-PK domain-like"/>
    <property type="match status" value="1"/>
</dbReference>
<dbReference type="RefSeq" id="WP_184154312.1">
    <property type="nucleotide sequence ID" value="NZ_JACHKA010000001.1"/>
</dbReference>
<dbReference type="Pfam" id="PF00596">
    <property type="entry name" value="Aldolase_II"/>
    <property type="match status" value="1"/>
</dbReference>
<comment type="caution">
    <text evidence="3">The sequence shown here is derived from an EMBL/GenBank/DDBJ whole genome shotgun (WGS) entry which is preliminary data.</text>
</comment>
<dbReference type="InterPro" id="IPR051017">
    <property type="entry name" value="Aldolase-II_Adducin_sf"/>
</dbReference>
<dbReference type="InterPro" id="IPR036409">
    <property type="entry name" value="Aldolase_II/adducin_N_sf"/>
</dbReference>
<dbReference type="SMART" id="SM01007">
    <property type="entry name" value="Aldolase_II"/>
    <property type="match status" value="1"/>
</dbReference>
<dbReference type="Proteomes" id="UP001138540">
    <property type="component" value="Unassembled WGS sequence"/>
</dbReference>